<dbReference type="RefSeq" id="WP_278522821.1">
    <property type="nucleotide sequence ID" value="NZ_JADIIN010000043.1"/>
</dbReference>
<gene>
    <name evidence="1" type="ORF">ISP01_05245</name>
</gene>
<comment type="caution">
    <text evidence="1">The sequence shown here is derived from an EMBL/GenBank/DDBJ whole genome shotgun (WGS) entry which is preliminary data.</text>
</comment>
<evidence type="ECO:0008006" key="3">
    <source>
        <dbReference type="Google" id="ProtNLM"/>
    </source>
</evidence>
<sequence length="145" mass="16388">MLNLDLKVNLNGLDEKLQKKSTEINKKLVKLNSDIVDIAHLWVQRKAPRKTGKLKSSIQKKKSGTSGSVWNDLGIAPYGDYVLDGTSPHIIKGHPYLSWAGAEHPVRQVHHPGTRPNPFFEKAFPVIESKANQKIRVFEEWLTEV</sequence>
<dbReference type="AlphaFoldDB" id="A0A843AFW7"/>
<accession>A0A843AFW7</accession>
<evidence type="ECO:0000313" key="1">
    <source>
        <dbReference type="EMBL" id="MBF4468793.1"/>
    </source>
</evidence>
<dbReference type="Proteomes" id="UP000658733">
    <property type="component" value="Unassembled WGS sequence"/>
</dbReference>
<name>A0A843AFW7_METAZ</name>
<evidence type="ECO:0000313" key="2">
    <source>
        <dbReference type="Proteomes" id="UP000658733"/>
    </source>
</evidence>
<organism evidence="1 2">
    <name type="scientific">Methanobrevibacter arboriphilus</name>
    <dbReference type="NCBI Taxonomy" id="39441"/>
    <lineage>
        <taxon>Archaea</taxon>
        <taxon>Methanobacteriati</taxon>
        <taxon>Methanobacteriota</taxon>
        <taxon>Methanomada group</taxon>
        <taxon>Methanobacteria</taxon>
        <taxon>Methanobacteriales</taxon>
        <taxon>Methanobacteriaceae</taxon>
        <taxon>Methanobrevibacter</taxon>
    </lineage>
</organism>
<protein>
    <recommendedName>
        <fullName evidence="3">HK97 gp10 family phage protein</fullName>
    </recommendedName>
</protein>
<reference evidence="1" key="1">
    <citation type="submission" date="2020-10" db="EMBL/GenBank/DDBJ databases">
        <title>Dehalococcoides mccartyi of a TCE/Cr reducing biochatode.</title>
        <authorList>
            <person name="Matturro B."/>
        </authorList>
    </citation>
    <scope>NUCLEOTIDE SEQUENCE</scope>
    <source>
        <strain evidence="1">Bin4</strain>
    </source>
</reference>
<dbReference type="EMBL" id="JADIIN010000043">
    <property type="protein sequence ID" value="MBF4468793.1"/>
    <property type="molecule type" value="Genomic_DNA"/>
</dbReference>
<proteinExistence type="predicted"/>